<gene>
    <name evidence="2" type="ORF">Drose_32770</name>
</gene>
<evidence type="ECO:0000313" key="3">
    <source>
        <dbReference type="Proteomes" id="UP001058271"/>
    </source>
</evidence>
<dbReference type="RefSeq" id="WP_260725168.1">
    <property type="nucleotide sequence ID" value="NZ_BAAABS010000051.1"/>
</dbReference>
<keyword evidence="3" id="KW-1185">Reference proteome</keyword>
<name>A0ABY5Z409_9ACTN</name>
<dbReference type="Proteomes" id="UP001058271">
    <property type="component" value="Chromosome"/>
</dbReference>
<evidence type="ECO:0000256" key="1">
    <source>
        <dbReference type="SAM" id="MobiDB-lite"/>
    </source>
</evidence>
<sequence length="73" mass="8128">MVTFPEEIEARDDDIHGSQYHYGSEYVPKGVMGNAVKDPNAVARRSVNRPVGRPQGNGSQRRKARNGDKENNC</sequence>
<accession>A0ABY5Z409</accession>
<evidence type="ECO:0000313" key="2">
    <source>
        <dbReference type="EMBL" id="UWZ35818.1"/>
    </source>
</evidence>
<reference evidence="2" key="1">
    <citation type="submission" date="2021-04" db="EMBL/GenBank/DDBJ databases">
        <title>Biosynthetic gene clusters of Dactylosporangioum roseum.</title>
        <authorList>
            <person name="Hartkoorn R.C."/>
            <person name="Beaudoing E."/>
            <person name="Hot D."/>
            <person name="Moureu S."/>
        </authorList>
    </citation>
    <scope>NUCLEOTIDE SEQUENCE</scope>
    <source>
        <strain evidence="2">NRRL B-16295</strain>
    </source>
</reference>
<feature type="region of interest" description="Disordered" evidence="1">
    <location>
        <begin position="32"/>
        <end position="73"/>
    </location>
</feature>
<organism evidence="2 3">
    <name type="scientific">Dactylosporangium roseum</name>
    <dbReference type="NCBI Taxonomy" id="47989"/>
    <lineage>
        <taxon>Bacteria</taxon>
        <taxon>Bacillati</taxon>
        <taxon>Actinomycetota</taxon>
        <taxon>Actinomycetes</taxon>
        <taxon>Micromonosporales</taxon>
        <taxon>Micromonosporaceae</taxon>
        <taxon>Dactylosporangium</taxon>
    </lineage>
</organism>
<protein>
    <submittedName>
        <fullName evidence="2">Uncharacterized protein</fullName>
    </submittedName>
</protein>
<proteinExistence type="predicted"/>
<dbReference type="EMBL" id="CP073721">
    <property type="protein sequence ID" value="UWZ35818.1"/>
    <property type="molecule type" value="Genomic_DNA"/>
</dbReference>